<dbReference type="AlphaFoldDB" id="A0AAW4FW85"/>
<dbReference type="InterPro" id="IPR051018">
    <property type="entry name" value="Bacteriophage_GH24"/>
</dbReference>
<evidence type="ECO:0000256" key="1">
    <source>
        <dbReference type="RuleBase" id="RU003788"/>
    </source>
</evidence>
<comment type="catalytic activity">
    <reaction evidence="1">
        <text>Hydrolysis of (1-&gt;4)-beta-linkages between N-acetylmuramic acid and N-acetyl-D-glucosamine residues in a peptidoglycan and between N-acetyl-D-glucosamine residues in chitodextrins.</text>
        <dbReference type="EC" id="3.2.1.17"/>
    </reaction>
</comment>
<comment type="similarity">
    <text evidence="1">Belongs to the glycosyl hydrolase 24 family.</text>
</comment>
<keyword evidence="1" id="KW-0378">Hydrolase</keyword>
<dbReference type="GO" id="GO:0042742">
    <property type="term" value="P:defense response to bacterium"/>
    <property type="evidence" value="ECO:0007669"/>
    <property type="project" value="UniProtKB-KW"/>
</dbReference>
<keyword evidence="3" id="KW-1185">Reference proteome</keyword>
<sequence length="91" mass="9836">MTRRINAASLALVKQWEGLKKKANRDVGGIWTFGYGHTSVAGAPVVKPNMVITEAKAEEILRGDLTKFKERVDARSDALFVTACGGSSELT</sequence>
<accession>A0AAW4FW85</accession>
<dbReference type="InterPro" id="IPR002196">
    <property type="entry name" value="Glyco_hydro_24"/>
</dbReference>
<comment type="caution">
    <text evidence="2">The sequence shown here is derived from an EMBL/GenBank/DDBJ whole genome shotgun (WGS) entry which is preliminary data.</text>
</comment>
<evidence type="ECO:0000313" key="2">
    <source>
        <dbReference type="EMBL" id="MBM3095518.1"/>
    </source>
</evidence>
<dbReference type="InterPro" id="IPR023346">
    <property type="entry name" value="Lysozyme-like_dom_sf"/>
</dbReference>
<evidence type="ECO:0000313" key="3">
    <source>
        <dbReference type="Proteomes" id="UP000744980"/>
    </source>
</evidence>
<dbReference type="Gene3D" id="1.10.1740.240">
    <property type="match status" value="1"/>
</dbReference>
<dbReference type="RefSeq" id="WP_203529815.1">
    <property type="nucleotide sequence ID" value="NZ_CP083371.1"/>
</dbReference>
<dbReference type="GO" id="GO:0009253">
    <property type="term" value="P:peptidoglycan catabolic process"/>
    <property type="evidence" value="ECO:0007669"/>
    <property type="project" value="InterPro"/>
</dbReference>
<dbReference type="GO" id="GO:0016998">
    <property type="term" value="P:cell wall macromolecule catabolic process"/>
    <property type="evidence" value="ECO:0007669"/>
    <property type="project" value="InterPro"/>
</dbReference>
<dbReference type="SUPFAM" id="SSF53955">
    <property type="entry name" value="Lysozyme-like"/>
    <property type="match status" value="1"/>
</dbReference>
<dbReference type="PANTHER" id="PTHR38107:SF3">
    <property type="entry name" value="LYSOZYME RRRD-RELATED"/>
    <property type="match status" value="1"/>
</dbReference>
<name>A0AAW4FW85_9HYPH</name>
<gene>
    <name evidence="2" type="ORF">GFB56_32875</name>
</gene>
<dbReference type="GO" id="GO:0031640">
    <property type="term" value="P:killing of cells of another organism"/>
    <property type="evidence" value="ECO:0007669"/>
    <property type="project" value="UniProtKB-KW"/>
</dbReference>
<protein>
    <recommendedName>
        <fullName evidence="1">Lysozyme</fullName>
        <ecNumber evidence="1">3.2.1.17</ecNumber>
    </recommendedName>
</protein>
<proteinExistence type="inferred from homology"/>
<reference evidence="2 3" key="1">
    <citation type="submission" date="2020-01" db="EMBL/GenBank/DDBJ databases">
        <title>Draft genome assembly of Ensifer adhaerens T173.</title>
        <authorList>
            <person name="Craig J.E."/>
            <person name="Stinchcombe J.R."/>
        </authorList>
    </citation>
    <scope>NUCLEOTIDE SEQUENCE [LARGE SCALE GENOMIC DNA]</scope>
    <source>
        <strain evidence="2 3">T173</strain>
    </source>
</reference>
<keyword evidence="1" id="KW-0081">Bacteriolytic enzyme</keyword>
<dbReference type="EMBL" id="WXFA01000047">
    <property type="protein sequence ID" value="MBM3095518.1"/>
    <property type="molecule type" value="Genomic_DNA"/>
</dbReference>
<organism evidence="2 3">
    <name type="scientific">Ensifer canadensis</name>
    <dbReference type="NCBI Taxonomy" id="555315"/>
    <lineage>
        <taxon>Bacteria</taxon>
        <taxon>Pseudomonadati</taxon>
        <taxon>Pseudomonadota</taxon>
        <taxon>Alphaproteobacteria</taxon>
        <taxon>Hyphomicrobiales</taxon>
        <taxon>Rhizobiaceae</taxon>
        <taxon>Sinorhizobium/Ensifer group</taxon>
        <taxon>Ensifer</taxon>
    </lineage>
</organism>
<dbReference type="PANTHER" id="PTHR38107">
    <property type="match status" value="1"/>
</dbReference>
<dbReference type="Proteomes" id="UP000744980">
    <property type="component" value="Unassembled WGS sequence"/>
</dbReference>
<dbReference type="EC" id="3.2.1.17" evidence="1"/>
<dbReference type="Pfam" id="PF00959">
    <property type="entry name" value="Phage_lysozyme"/>
    <property type="match status" value="1"/>
</dbReference>
<dbReference type="GO" id="GO:0003796">
    <property type="term" value="F:lysozyme activity"/>
    <property type="evidence" value="ECO:0007669"/>
    <property type="project" value="UniProtKB-EC"/>
</dbReference>
<keyword evidence="1" id="KW-0929">Antimicrobial</keyword>
<keyword evidence="1" id="KW-0326">Glycosidase</keyword>